<dbReference type="AlphaFoldDB" id="A0A1H0QY63"/>
<dbReference type="Pfam" id="PF00754">
    <property type="entry name" value="F5_F8_type_C"/>
    <property type="match status" value="2"/>
</dbReference>
<dbReference type="SUPFAM" id="SSF49785">
    <property type="entry name" value="Galactose-binding domain-like"/>
    <property type="match status" value="2"/>
</dbReference>
<keyword evidence="2" id="KW-0812">Transmembrane</keyword>
<keyword evidence="2" id="KW-0472">Membrane</keyword>
<dbReference type="InterPro" id="IPR012334">
    <property type="entry name" value="Pectin_lyas_fold"/>
</dbReference>
<dbReference type="Gene3D" id="2.60.120.260">
    <property type="entry name" value="Galactose-binding domain-like"/>
    <property type="match status" value="2"/>
</dbReference>
<evidence type="ECO:0000256" key="2">
    <source>
        <dbReference type="SAM" id="Phobius"/>
    </source>
</evidence>
<dbReference type="STRING" id="310781.SAMN05216259_12047"/>
<evidence type="ECO:0000256" key="1">
    <source>
        <dbReference type="SAM" id="MobiDB-lite"/>
    </source>
</evidence>
<dbReference type="SMART" id="SM00710">
    <property type="entry name" value="PbH1"/>
    <property type="match status" value="6"/>
</dbReference>
<proteinExistence type="predicted"/>
<dbReference type="SUPFAM" id="SSF51126">
    <property type="entry name" value="Pectin lyase-like"/>
    <property type="match status" value="1"/>
</dbReference>
<evidence type="ECO:0000313" key="4">
    <source>
        <dbReference type="EMBL" id="SDP22221.1"/>
    </source>
</evidence>
<feature type="region of interest" description="Disordered" evidence="1">
    <location>
        <begin position="1"/>
        <end position="32"/>
    </location>
</feature>
<dbReference type="Proteomes" id="UP000199341">
    <property type="component" value="Unassembled WGS sequence"/>
</dbReference>
<keyword evidence="5" id="KW-1185">Reference proteome</keyword>
<organism evidence="4 5">
    <name type="scientific">Actinacidiphila guanduensis</name>
    <dbReference type="NCBI Taxonomy" id="310781"/>
    <lineage>
        <taxon>Bacteria</taxon>
        <taxon>Bacillati</taxon>
        <taxon>Actinomycetota</taxon>
        <taxon>Actinomycetes</taxon>
        <taxon>Kitasatosporales</taxon>
        <taxon>Streptomycetaceae</taxon>
        <taxon>Actinacidiphila</taxon>
    </lineage>
</organism>
<dbReference type="EMBL" id="FNIE01000020">
    <property type="protein sequence ID" value="SDP22221.1"/>
    <property type="molecule type" value="Genomic_DNA"/>
</dbReference>
<dbReference type="InterPro" id="IPR008979">
    <property type="entry name" value="Galactose-bd-like_sf"/>
</dbReference>
<dbReference type="PANTHER" id="PTHR36453">
    <property type="entry name" value="SECRETED PROTEIN-RELATED"/>
    <property type="match status" value="1"/>
</dbReference>
<gene>
    <name evidence="4" type="ORF">SAMN05216259_12047</name>
</gene>
<reference evidence="4 5" key="1">
    <citation type="submission" date="2016-10" db="EMBL/GenBank/DDBJ databases">
        <authorList>
            <person name="de Groot N.N."/>
        </authorList>
    </citation>
    <scope>NUCLEOTIDE SEQUENCE [LARGE SCALE GENOMIC DNA]</scope>
    <source>
        <strain evidence="4 5">CGMCC 4.2022</strain>
    </source>
</reference>
<accession>A0A1H0QY63</accession>
<name>A0A1H0QY63_9ACTN</name>
<feature type="compositionally biased region" description="Polar residues" evidence="1">
    <location>
        <begin position="692"/>
        <end position="702"/>
    </location>
</feature>
<feature type="region of interest" description="Disordered" evidence="1">
    <location>
        <begin position="938"/>
        <end position="957"/>
    </location>
</feature>
<feature type="domain" description="F5/8 type C" evidence="3">
    <location>
        <begin position="669"/>
        <end position="788"/>
    </location>
</feature>
<feature type="region of interest" description="Disordered" evidence="1">
    <location>
        <begin position="688"/>
        <end position="708"/>
    </location>
</feature>
<dbReference type="PANTHER" id="PTHR36453:SF1">
    <property type="entry name" value="RIGHT HANDED BETA HELIX DOMAIN-CONTAINING PROTEIN"/>
    <property type="match status" value="1"/>
</dbReference>
<dbReference type="Pfam" id="PF13229">
    <property type="entry name" value="Beta_helix"/>
    <property type="match status" value="1"/>
</dbReference>
<feature type="transmembrane region" description="Helical" evidence="2">
    <location>
        <begin position="35"/>
        <end position="59"/>
    </location>
</feature>
<sequence length="957" mass="100391">MATKARPPVARSRAHTPDDTPRTAENRRSARPRRLARALGIGTTTAVVAALASTAAVAAPAPEGSPHAAALRIYAAPDGNGAACLQANPCTLTAAQAKVRAVSRTAGTDIDVVLAGGTYRLDQTLAFDAAKGDGGSDGHTVTYEAAPGAQPVLSGGQQVSGWKQGADGVWSAKVPATADARQLYVDGVRAQRARGSDPTGFTRTATGYTTSDTTLDSWKNISDVEFVYNVGWTQMRCGVASVSGTSVVMDQPCFDNSTKKQYGVNADLPSFVENARELLNDPGEWYLDKSSHTLYYKPREGQDLRTADVELPRLQTLVSGTGTEAHPLTGLSLSGITFAYGNWTGSDTADGFSEVQANMRLTGDDAWQKQGSCDRFSTTDPGTCPYGNWTMTPGNVVFDHTQGLSITGSTFQHLGAAGLQLGRNVAGSTLRGNVFTDISGNGLEIGNGTDANPDDVSLLPHDNTVADNWVHNVAVEYTGGVGIFQGYARDDVIEHNQVNDVPYSGISSNWGWGRTPTKTAGNKILDNLVFDAMQQRNDGGGIYVLGQEGDSLADGLLISGNVVHDGVGGGHAIYTDGGSQYITMTGNAMYGNDEFSMGGCRESDGTPYGDFVFTGNYVENTTPDWPCGAPDDFTGDNIKVGSDGSGVPASLLAAAGLEAPYAHLADAPAGSAPVNLATGKPAQAQFLDGSPAQLQPGNQVASATDGDPSTWVQASGQFRWQLVVDLQQPQVLGSVTVGMPQPHYATDFHVDASTDGSAWTTVGTVHDSGWGTVPVLFGSPVTARYLRVVADKPDDWGQRGDQMAISEIGAYAPGLSNLALGKPAQALFIDRTQADMQPNSLPSYATDGDASTWAQATGQYRWISQVDLGAQRSIDLVTLLQPDDKFATQFHVDVSADGSSWYTVARHGGSAGGLTGIQLDHPVKARYLRLIVDRPDQGGQTGGQMAVSELSAYGPSA</sequence>
<keyword evidence="2" id="KW-1133">Transmembrane helix</keyword>
<evidence type="ECO:0000313" key="5">
    <source>
        <dbReference type="Proteomes" id="UP000199341"/>
    </source>
</evidence>
<dbReference type="InterPro" id="IPR039448">
    <property type="entry name" value="Beta_helix"/>
</dbReference>
<feature type="domain" description="F5/8 type C" evidence="3">
    <location>
        <begin position="810"/>
        <end position="955"/>
    </location>
</feature>
<dbReference type="InterPro" id="IPR000421">
    <property type="entry name" value="FA58C"/>
</dbReference>
<dbReference type="Gene3D" id="2.160.20.10">
    <property type="entry name" value="Single-stranded right-handed beta-helix, Pectin lyase-like"/>
    <property type="match status" value="2"/>
</dbReference>
<dbReference type="InterPro" id="IPR011050">
    <property type="entry name" value="Pectin_lyase_fold/virulence"/>
</dbReference>
<feature type="compositionally biased region" description="Basic and acidic residues" evidence="1">
    <location>
        <begin position="15"/>
        <end position="28"/>
    </location>
</feature>
<protein>
    <submittedName>
        <fullName evidence="4">Right handed beta helix region</fullName>
    </submittedName>
</protein>
<dbReference type="PROSITE" id="PS50022">
    <property type="entry name" value="FA58C_3"/>
    <property type="match status" value="2"/>
</dbReference>
<dbReference type="InterPro" id="IPR006626">
    <property type="entry name" value="PbH1"/>
</dbReference>
<evidence type="ECO:0000259" key="3">
    <source>
        <dbReference type="PROSITE" id="PS50022"/>
    </source>
</evidence>